<sequence>MYKKLGVYLKEFLYSTKKLLKELLSFPEATKAYGFNEIIDINSIREINESYEEKISAIDGGTSEIIRLPTFSIVLNRIYCNCFIGMKKLDYFDRCTFISLTRMINDNGKIFYETKILHFIEGELNIKFPIVDSYSEEMRIGKNRGDISRVISMARRFGEWEFVRNALKSGAKIILMDGSLQTSFPNESEFVKQIYNEVEKNNSIIAGLSKTSTIFTENGLPISGFLEYLGRRKGISKWAVKIGKSEEWTNKALIYFVKLHENSDRCYRLDVYEKVSEEDIEKLLSSLVSNSKYFAYPGYPYALIDAHNLARVGRDEAIYIRNLIFDLLDIEDIKRIENSEQIAHKILDELG</sequence>
<reference evidence="2 4" key="2">
    <citation type="journal article" date="2019" name="Nat. Microbiol.">
        <title>Wide diversity of methane and short-chain alkane metabolisms in uncultured archaea.</title>
        <authorList>
            <person name="Borrel G."/>
            <person name="Adam P.S."/>
            <person name="McKay L.J."/>
            <person name="Chen L.X."/>
            <person name="Sierra-Garcia I.N."/>
            <person name="Sieber C.M."/>
            <person name="Letourneur Q."/>
            <person name="Ghozlane A."/>
            <person name="Andersen G.L."/>
            <person name="Li W.J."/>
            <person name="Hallam S.J."/>
            <person name="Muyzer G."/>
            <person name="de Oliveira V.M."/>
            <person name="Inskeep W.P."/>
            <person name="Banfield J.F."/>
            <person name="Gribaldo S."/>
        </authorList>
    </citation>
    <scope>NUCLEOTIDE SEQUENCE [LARGE SCALE GENOMIC DNA]</scope>
    <source>
        <strain evidence="2">Verst-YHS</strain>
    </source>
</reference>
<dbReference type="Pfam" id="PF09376">
    <property type="entry name" value="NurA"/>
    <property type="match status" value="1"/>
</dbReference>
<dbReference type="SMART" id="SM00933">
    <property type="entry name" value="NurA"/>
    <property type="match status" value="1"/>
</dbReference>
<evidence type="ECO:0000259" key="1">
    <source>
        <dbReference type="SMART" id="SM00933"/>
    </source>
</evidence>
<feature type="domain" description="NurA" evidence="1">
    <location>
        <begin position="53"/>
        <end position="312"/>
    </location>
</feature>
<comment type="caution">
    <text evidence="3">The sequence shown here is derived from an EMBL/GenBank/DDBJ whole genome shotgun (WGS) entry which is preliminary data.</text>
</comment>
<gene>
    <name evidence="3" type="ORF">DSO09_00375</name>
    <name evidence="2" type="ORF">EF809_04065</name>
</gene>
<reference evidence="3 5" key="1">
    <citation type="journal article" date="2019" name="Nat. Microbiol.">
        <title>Expanding anaerobic alkane metabolism in the domain of Archaea.</title>
        <authorList>
            <person name="Wang Y."/>
            <person name="Wegener G."/>
            <person name="Hou J."/>
            <person name="Wang F."/>
            <person name="Xiao X."/>
        </authorList>
    </citation>
    <scope>NUCLEOTIDE SEQUENCE [LARGE SCALE GENOMIC DNA]</scope>
    <source>
        <strain evidence="3">WYZ-LMO11</strain>
    </source>
</reference>
<evidence type="ECO:0000313" key="5">
    <source>
        <dbReference type="Proteomes" id="UP000317265"/>
    </source>
</evidence>
<accession>A0A523BI88</accession>
<dbReference type="EMBL" id="QNVI01000002">
    <property type="protein sequence ID" value="TDA40562.1"/>
    <property type="molecule type" value="Genomic_DNA"/>
</dbReference>
<evidence type="ECO:0000313" key="4">
    <source>
        <dbReference type="Proteomes" id="UP000316080"/>
    </source>
</evidence>
<dbReference type="AlphaFoldDB" id="A0A523BI88"/>
<dbReference type="Proteomes" id="UP000317265">
    <property type="component" value="Unassembled WGS sequence"/>
</dbReference>
<evidence type="ECO:0000313" key="3">
    <source>
        <dbReference type="EMBL" id="TDA40562.1"/>
    </source>
</evidence>
<protein>
    <submittedName>
        <fullName evidence="2">DNA double-strand break repair nuclease NurA</fullName>
    </submittedName>
</protein>
<dbReference type="EMBL" id="RXIH01000032">
    <property type="protein sequence ID" value="RZN56020.1"/>
    <property type="molecule type" value="Genomic_DNA"/>
</dbReference>
<name>A0A523BI88_9CREN</name>
<evidence type="ECO:0000313" key="2">
    <source>
        <dbReference type="EMBL" id="RZN56020.1"/>
    </source>
</evidence>
<dbReference type="Proteomes" id="UP000316080">
    <property type="component" value="Unassembled WGS sequence"/>
</dbReference>
<proteinExistence type="predicted"/>
<dbReference type="InterPro" id="IPR018977">
    <property type="entry name" value="NurA_domain"/>
</dbReference>
<organism evidence="3 5">
    <name type="scientific">Thermoproteota archaeon</name>
    <dbReference type="NCBI Taxonomy" id="2056631"/>
    <lineage>
        <taxon>Archaea</taxon>
        <taxon>Thermoproteota</taxon>
    </lineage>
</organism>